<keyword evidence="2" id="KW-0812">Transmembrane</keyword>
<reference evidence="3 4" key="1">
    <citation type="submission" date="2016-09" db="EMBL/GenBank/DDBJ databases">
        <title>Metabolic pathway, cell adaptation mechanisms and a novel monoxygenase revealed through proteogenomic-transcription analysis of a Sphingomonas haloaromaticamans strain degrading the fungicide ortho-phenylphenol.</title>
        <authorList>
            <person name="Perruchon C."/>
            <person name="Papadopoulou E.S."/>
            <person name="Rousidou C."/>
            <person name="Vasileiadis S."/>
            <person name="Tanou G."/>
            <person name="Amoutzias G."/>
            <person name="Molassiotis A."/>
            <person name="Karpouzas D.G."/>
        </authorList>
    </citation>
    <scope>NUCLEOTIDE SEQUENCE [LARGE SCALE GENOMIC DNA]</scope>
    <source>
        <strain evidence="3 4">P3</strain>
    </source>
</reference>
<evidence type="ECO:0000313" key="4">
    <source>
        <dbReference type="Proteomes" id="UP000179467"/>
    </source>
</evidence>
<evidence type="ECO:0000256" key="2">
    <source>
        <dbReference type="SAM" id="Phobius"/>
    </source>
</evidence>
<feature type="transmembrane region" description="Helical" evidence="2">
    <location>
        <begin position="53"/>
        <end position="72"/>
    </location>
</feature>
<keyword evidence="2" id="KW-0472">Membrane</keyword>
<accession>A0A1S1HAE4</accession>
<feature type="transmembrane region" description="Helical" evidence="2">
    <location>
        <begin position="12"/>
        <end position="33"/>
    </location>
</feature>
<gene>
    <name evidence="3" type="ORF">BHE75_01047</name>
</gene>
<keyword evidence="4" id="KW-1185">Reference proteome</keyword>
<organism evidence="3 4">
    <name type="scientific">Edaphosphingomonas haloaromaticamans</name>
    <dbReference type="NCBI Taxonomy" id="653954"/>
    <lineage>
        <taxon>Bacteria</taxon>
        <taxon>Pseudomonadati</taxon>
        <taxon>Pseudomonadota</taxon>
        <taxon>Alphaproteobacteria</taxon>
        <taxon>Sphingomonadales</taxon>
        <taxon>Rhizorhabdaceae</taxon>
        <taxon>Edaphosphingomonas</taxon>
    </lineage>
</organism>
<dbReference type="AlphaFoldDB" id="A0A1S1HAE4"/>
<dbReference type="Proteomes" id="UP000179467">
    <property type="component" value="Unassembled WGS sequence"/>
</dbReference>
<evidence type="ECO:0000256" key="1">
    <source>
        <dbReference type="SAM" id="MobiDB-lite"/>
    </source>
</evidence>
<sequence>MARAGARIETWPVAGMAAWMLAGATAFFCWSIPDMTVWLWLKGLGLPAGADARTAFIIIPALATGASTWAIFRGLDARAARRARIEDEGDDQEDWLTPPARRVKEPLIVKPEPVVVRPLILDAIADFPVDTAAPVEGPAAFPPTPCFPPPESDELLLDEMIDDEPEPARSGMNVPIAELMEKLAAEMGTLAPPALRPRDAEGHRPLPRHGNAPPAAAAVPDEDALRAAILDLQRLAARRG</sequence>
<evidence type="ECO:0000313" key="3">
    <source>
        <dbReference type="EMBL" id="OHT19065.1"/>
    </source>
</evidence>
<proteinExistence type="predicted"/>
<name>A0A1S1HAE4_9SPHN</name>
<dbReference type="EMBL" id="MIPT01000001">
    <property type="protein sequence ID" value="OHT19065.1"/>
    <property type="molecule type" value="Genomic_DNA"/>
</dbReference>
<keyword evidence="2" id="KW-1133">Transmembrane helix</keyword>
<protein>
    <submittedName>
        <fullName evidence="3">Uncharacterized protein</fullName>
    </submittedName>
</protein>
<feature type="region of interest" description="Disordered" evidence="1">
    <location>
        <begin position="191"/>
        <end position="220"/>
    </location>
</feature>
<comment type="caution">
    <text evidence="3">The sequence shown here is derived from an EMBL/GenBank/DDBJ whole genome shotgun (WGS) entry which is preliminary data.</text>
</comment>